<keyword evidence="2" id="KW-1133">Transmembrane helix</keyword>
<evidence type="ECO:0000313" key="4">
    <source>
        <dbReference type="Proteomes" id="UP000011572"/>
    </source>
</evidence>
<feature type="compositionally biased region" description="Polar residues" evidence="1">
    <location>
        <begin position="316"/>
        <end position="328"/>
    </location>
</feature>
<feature type="transmembrane region" description="Helical" evidence="2">
    <location>
        <begin position="60"/>
        <end position="85"/>
    </location>
</feature>
<proteinExistence type="predicted"/>
<name>M0DVI8_9EURY</name>
<gene>
    <name evidence="3" type="ORF">C473_00562</name>
</gene>
<protein>
    <submittedName>
        <fullName evidence="3">Uncharacterized protein</fullName>
    </submittedName>
</protein>
<dbReference type="EMBL" id="AOIW01000010">
    <property type="protein sequence ID" value="ELZ38129.1"/>
    <property type="molecule type" value="Genomic_DNA"/>
</dbReference>
<keyword evidence="2" id="KW-0472">Membrane</keyword>
<feature type="transmembrane region" description="Helical" evidence="2">
    <location>
        <begin position="532"/>
        <end position="550"/>
    </location>
</feature>
<evidence type="ECO:0000313" key="3">
    <source>
        <dbReference type="EMBL" id="ELZ38129.1"/>
    </source>
</evidence>
<dbReference type="AlphaFoldDB" id="M0DVI8"/>
<feature type="region of interest" description="Disordered" evidence="1">
    <location>
        <begin position="314"/>
        <end position="351"/>
    </location>
</feature>
<feature type="transmembrane region" description="Helical" evidence="2">
    <location>
        <begin position="186"/>
        <end position="202"/>
    </location>
</feature>
<feature type="transmembrane region" description="Helical" evidence="2">
    <location>
        <begin position="443"/>
        <end position="467"/>
    </location>
</feature>
<feature type="transmembrane region" description="Helical" evidence="2">
    <location>
        <begin position="274"/>
        <end position="294"/>
    </location>
</feature>
<organism evidence="3 4">
    <name type="scientific">Halorubrum distributum JCM 10247</name>
    <dbReference type="NCBI Taxonomy" id="1227486"/>
    <lineage>
        <taxon>Archaea</taxon>
        <taxon>Methanobacteriati</taxon>
        <taxon>Methanobacteriota</taxon>
        <taxon>Stenosarchaea group</taxon>
        <taxon>Halobacteria</taxon>
        <taxon>Halobacteriales</taxon>
        <taxon>Haloferacaceae</taxon>
        <taxon>Halorubrum</taxon>
        <taxon>Halorubrum distributum group</taxon>
    </lineage>
</organism>
<dbReference type="Proteomes" id="UP000011572">
    <property type="component" value="Unassembled WGS sequence"/>
</dbReference>
<feature type="transmembrane region" description="Helical" evidence="2">
    <location>
        <begin position="376"/>
        <end position="395"/>
    </location>
</feature>
<sequence length="569" mass="59911">MRTDVRRAYHIARADIIARVRSRKLLIFFAVVIYVGYLINSGSFGVFYTVSNGPNVNGALTSHLVGLNAGMAGSAVMLLAGFYVLRGSLERDDRHGHLPVVTSSQTSKPVYLLGKLLSNIAVGVLTAAVLAGAAVVNHSIYGVGATDPIVISWPVFVMVVPLTVFVGAVAMLFGTINLLAGTLGRIAYFFGAIFLLSAQSARPETAVPAAVPTTVKALDIVGLTLAYDLTFESIQAAVPGFESSFANFGTGGSNAQTFRYEGGPWPAWFFAQRLGTVVVGLAVTLVAALPFNWFQATDGVVGKVRQRLSLDEISPETATQTASNPQTPTDTTDSAVSTSAVGDDVTIPPVTRRGTGGFRRVLTMELRRLLRGQPRWWYLGAGLLAVVPTGIALTGGGTEGAARGLLSLVAVWPLFVWSQIGSQTARHGIRPQVLTSEYPVGQLVAEWIAGCLITIVVGVGAFAIAVATGGPTALIGVTGLVIFPPSLALAAGLWTGSPRLFEALYLGLWYVGPLNGGYVADFAGTTARGTALGVPILFAVVGVGLVAVAARTRRVYRSARRNLRRSRRR</sequence>
<feature type="transmembrane region" description="Helical" evidence="2">
    <location>
        <begin position="473"/>
        <end position="496"/>
    </location>
</feature>
<dbReference type="PATRIC" id="fig|1227486.3.peg.82"/>
<feature type="transmembrane region" description="Helical" evidence="2">
    <location>
        <begin position="156"/>
        <end position="179"/>
    </location>
</feature>
<feature type="transmembrane region" description="Helical" evidence="2">
    <location>
        <begin position="116"/>
        <end position="136"/>
    </location>
</feature>
<feature type="compositionally biased region" description="Low complexity" evidence="1">
    <location>
        <begin position="329"/>
        <end position="341"/>
    </location>
</feature>
<accession>M0DVI8</accession>
<reference evidence="3 4" key="1">
    <citation type="journal article" date="2014" name="PLoS Genet.">
        <title>Phylogenetically driven sequencing of extremely halophilic archaea reveals strategies for static and dynamic osmo-response.</title>
        <authorList>
            <person name="Becker E.A."/>
            <person name="Seitzer P.M."/>
            <person name="Tritt A."/>
            <person name="Larsen D."/>
            <person name="Krusor M."/>
            <person name="Yao A.I."/>
            <person name="Wu D."/>
            <person name="Madern D."/>
            <person name="Eisen J.A."/>
            <person name="Darling A.E."/>
            <person name="Facciotti M.T."/>
        </authorList>
    </citation>
    <scope>NUCLEOTIDE SEQUENCE [LARGE SCALE GENOMIC DNA]</scope>
    <source>
        <strain evidence="3 4">JCM 10247</strain>
    </source>
</reference>
<evidence type="ECO:0000256" key="2">
    <source>
        <dbReference type="SAM" id="Phobius"/>
    </source>
</evidence>
<comment type="caution">
    <text evidence="3">The sequence shown here is derived from an EMBL/GenBank/DDBJ whole genome shotgun (WGS) entry which is preliminary data.</text>
</comment>
<dbReference type="RefSeq" id="WP_007344070.1">
    <property type="nucleotide sequence ID" value="NZ_AOIW01000010.1"/>
</dbReference>
<feature type="transmembrane region" description="Helical" evidence="2">
    <location>
        <begin position="25"/>
        <end position="48"/>
    </location>
</feature>
<evidence type="ECO:0000256" key="1">
    <source>
        <dbReference type="SAM" id="MobiDB-lite"/>
    </source>
</evidence>
<keyword evidence="2" id="KW-0812">Transmembrane</keyword>